<dbReference type="Pfam" id="PF14273">
    <property type="entry name" value="DUF4360"/>
    <property type="match status" value="1"/>
</dbReference>
<organism evidence="2 3">
    <name type="scientific">Pilimelia terevasa</name>
    <dbReference type="NCBI Taxonomy" id="53372"/>
    <lineage>
        <taxon>Bacteria</taxon>
        <taxon>Bacillati</taxon>
        <taxon>Actinomycetota</taxon>
        <taxon>Actinomycetes</taxon>
        <taxon>Micromonosporales</taxon>
        <taxon>Micromonosporaceae</taxon>
        <taxon>Pilimelia</taxon>
    </lineage>
</organism>
<keyword evidence="1" id="KW-0732">Signal</keyword>
<evidence type="ECO:0008006" key="4">
    <source>
        <dbReference type="Google" id="ProtNLM"/>
    </source>
</evidence>
<accession>A0A8J3BLB1</accession>
<comment type="caution">
    <text evidence="2">The sequence shown here is derived from an EMBL/GenBank/DDBJ whole genome shotgun (WGS) entry which is preliminary data.</text>
</comment>
<dbReference type="Proteomes" id="UP000662200">
    <property type="component" value="Unassembled WGS sequence"/>
</dbReference>
<feature type="chain" id="PRO_5035163773" description="DUF4360 domain-containing protein" evidence="1">
    <location>
        <begin position="27"/>
        <end position="212"/>
    </location>
</feature>
<evidence type="ECO:0000256" key="1">
    <source>
        <dbReference type="SAM" id="SignalP"/>
    </source>
</evidence>
<dbReference type="RefSeq" id="WP_189113338.1">
    <property type="nucleotide sequence ID" value="NZ_BMQC01000003.1"/>
</dbReference>
<evidence type="ECO:0000313" key="2">
    <source>
        <dbReference type="EMBL" id="GGK22557.1"/>
    </source>
</evidence>
<proteinExistence type="predicted"/>
<dbReference type="EMBL" id="BMQC01000003">
    <property type="protein sequence ID" value="GGK22557.1"/>
    <property type="molecule type" value="Genomic_DNA"/>
</dbReference>
<dbReference type="PANTHER" id="PTHR38847">
    <property type="match status" value="1"/>
</dbReference>
<name>A0A8J3BLB1_9ACTN</name>
<reference evidence="2" key="2">
    <citation type="submission" date="2020-09" db="EMBL/GenBank/DDBJ databases">
        <authorList>
            <person name="Sun Q."/>
            <person name="Ohkuma M."/>
        </authorList>
    </citation>
    <scope>NUCLEOTIDE SEQUENCE</scope>
    <source>
        <strain evidence="2">JCM 3091</strain>
    </source>
</reference>
<sequence length="212" mass="22597">MNAIRYTALGTAVLLALAVPASPARAAAADDSPKVKITGLTFNGSGCTRGDDPLVHLENGGRRLTVEFSGFHTQAGLVPRDNAPRVWVPRANRNCQVGFTLAYSPGWTFALTGVDGIGFADVDQAASTRRHDTYYFAGMTQTDGFTTVTDGPYTGTYHHANTAAAPNWSECGKARGLNVNSRIQVDASKADRASLSEVTMDAMIVNLGWKRC</sequence>
<dbReference type="InterPro" id="IPR025649">
    <property type="entry name" value="DUF4360"/>
</dbReference>
<dbReference type="PANTHER" id="PTHR38847:SF1">
    <property type="entry name" value="PSEUDOURIDINE SYNTHASE RSUA_RLUA-LIKE DOMAIN-CONTAINING PROTEIN"/>
    <property type="match status" value="1"/>
</dbReference>
<dbReference type="AlphaFoldDB" id="A0A8J3BLB1"/>
<gene>
    <name evidence="2" type="ORF">GCM10010124_13830</name>
</gene>
<evidence type="ECO:0000313" key="3">
    <source>
        <dbReference type="Proteomes" id="UP000662200"/>
    </source>
</evidence>
<keyword evidence="3" id="KW-1185">Reference proteome</keyword>
<reference evidence="2" key="1">
    <citation type="journal article" date="2014" name="Int. J. Syst. Evol. Microbiol.">
        <title>Complete genome sequence of Corynebacterium casei LMG S-19264T (=DSM 44701T), isolated from a smear-ripened cheese.</title>
        <authorList>
            <consortium name="US DOE Joint Genome Institute (JGI-PGF)"/>
            <person name="Walter F."/>
            <person name="Albersmeier A."/>
            <person name="Kalinowski J."/>
            <person name="Ruckert C."/>
        </authorList>
    </citation>
    <scope>NUCLEOTIDE SEQUENCE</scope>
    <source>
        <strain evidence="2">JCM 3091</strain>
    </source>
</reference>
<feature type="signal peptide" evidence="1">
    <location>
        <begin position="1"/>
        <end position="26"/>
    </location>
</feature>
<protein>
    <recommendedName>
        <fullName evidence="4">DUF4360 domain-containing protein</fullName>
    </recommendedName>
</protein>